<feature type="repeat" description="Solcar" evidence="11">
    <location>
        <begin position="7"/>
        <end position="111"/>
    </location>
</feature>
<comment type="similarity">
    <text evidence="10">Belongs to the mitochondrial carrier (TC 2.A.29) family. SLC25A38 subfamily.</text>
</comment>
<keyword evidence="8 10" id="KW-0472">Membrane</keyword>
<dbReference type="Proteomes" id="UP000603453">
    <property type="component" value="Unassembled WGS sequence"/>
</dbReference>
<dbReference type="PROSITE" id="PS50920">
    <property type="entry name" value="SOLCAR"/>
    <property type="match status" value="3"/>
</dbReference>
<keyword evidence="4 10" id="KW-0677">Repeat</keyword>
<evidence type="ECO:0000256" key="9">
    <source>
        <dbReference type="ARBA" id="ARBA00034060"/>
    </source>
</evidence>
<evidence type="ECO:0000313" key="12">
    <source>
        <dbReference type="EMBL" id="KAG2196202.1"/>
    </source>
</evidence>
<comment type="subcellular location">
    <subcellularLocation>
        <location evidence="1">Membrane</location>
        <topology evidence="1">Multi-pass membrane protein</topology>
    </subcellularLocation>
    <subcellularLocation>
        <location evidence="10">Mitochondrion inner membrane</location>
        <topology evidence="10">Multi-pass membrane protein</topology>
    </subcellularLocation>
</comment>
<dbReference type="GO" id="GO:0015187">
    <property type="term" value="F:glycine transmembrane transporter activity"/>
    <property type="evidence" value="ECO:0007669"/>
    <property type="project" value="UniProtKB-UniRule"/>
</dbReference>
<evidence type="ECO:0000256" key="8">
    <source>
        <dbReference type="ARBA" id="ARBA00023136"/>
    </source>
</evidence>
<feature type="repeat" description="Solcar" evidence="11">
    <location>
        <begin position="233"/>
        <end position="317"/>
    </location>
</feature>
<dbReference type="PROSITE" id="PS51257">
    <property type="entry name" value="PROKAR_LIPOPROTEIN"/>
    <property type="match status" value="1"/>
</dbReference>
<keyword evidence="7 10" id="KW-0496">Mitochondrion</keyword>
<keyword evidence="13" id="KW-1185">Reference proteome</keyword>
<protein>
    <recommendedName>
        <fullName evidence="10">Mitochondrial glycine transporter</fullName>
    </recommendedName>
    <alternativeName>
        <fullName evidence="10">Solute carrier family 25 member 38 homolog</fullName>
    </alternativeName>
</protein>
<dbReference type="OrthoDB" id="1924968at2759"/>
<evidence type="ECO:0000256" key="5">
    <source>
        <dbReference type="ARBA" id="ARBA00022792"/>
    </source>
</evidence>
<comment type="caution">
    <text evidence="12">The sequence shown here is derived from an EMBL/GenBank/DDBJ whole genome shotgun (WGS) entry which is preliminary data.</text>
</comment>
<evidence type="ECO:0000256" key="4">
    <source>
        <dbReference type="ARBA" id="ARBA00022737"/>
    </source>
</evidence>
<comment type="catalytic activity">
    <reaction evidence="9 10">
        <text>glycine(in) = glycine(out)</text>
        <dbReference type="Rhea" id="RHEA:70715"/>
        <dbReference type="ChEBI" id="CHEBI:57305"/>
    </reaction>
</comment>
<dbReference type="Pfam" id="PF00153">
    <property type="entry name" value="Mito_carr"/>
    <property type="match status" value="3"/>
</dbReference>
<dbReference type="InterPro" id="IPR018108">
    <property type="entry name" value="MCP_transmembrane"/>
</dbReference>
<keyword evidence="3 10" id="KW-0812">Transmembrane</keyword>
<evidence type="ECO:0000256" key="7">
    <source>
        <dbReference type="ARBA" id="ARBA00023128"/>
    </source>
</evidence>
<gene>
    <name evidence="12" type="ORF">INT47_004728</name>
</gene>
<dbReference type="InterPro" id="IPR030847">
    <property type="entry name" value="Hem25/SLC25A38"/>
</dbReference>
<evidence type="ECO:0000256" key="11">
    <source>
        <dbReference type="PROSITE-ProRule" id="PRU00282"/>
    </source>
</evidence>
<keyword evidence="6 10" id="KW-1133">Transmembrane helix</keyword>
<keyword evidence="2 10" id="KW-0813">Transport</keyword>
<evidence type="ECO:0000256" key="1">
    <source>
        <dbReference type="ARBA" id="ARBA00004141"/>
    </source>
</evidence>
<organism evidence="12 13">
    <name type="scientific">Mucor saturninus</name>
    <dbReference type="NCBI Taxonomy" id="64648"/>
    <lineage>
        <taxon>Eukaryota</taxon>
        <taxon>Fungi</taxon>
        <taxon>Fungi incertae sedis</taxon>
        <taxon>Mucoromycota</taxon>
        <taxon>Mucoromycotina</taxon>
        <taxon>Mucoromycetes</taxon>
        <taxon>Mucorales</taxon>
        <taxon>Mucorineae</taxon>
        <taxon>Mucoraceae</taxon>
        <taxon>Mucor</taxon>
    </lineage>
</organism>
<evidence type="ECO:0000256" key="6">
    <source>
        <dbReference type="ARBA" id="ARBA00022989"/>
    </source>
</evidence>
<evidence type="ECO:0000313" key="13">
    <source>
        <dbReference type="Proteomes" id="UP000603453"/>
    </source>
</evidence>
<sequence length="329" mass="37056">MSKHDKRSPALHLTGGALSGMAACVLLQPLDLIKTRLQQQRQDHLAFLREAKSKGLLVSPQKSNIYTTVKDIVNSNGYNGLWRGTVPTIMSGRNVPGSALYFFALSEVRDILANTRGTWQPWLNKAGVNGETTAAYQRYENLFSGSTARGAVGYMMMPITVVKVRYESNFYNYTSLNQAFKSIIKTDGIRGLFAGYGATFIRDAPFAGIYLFFYEGCKTWANEYSMRQNLPIANALINLGSGVVAGMAATCTTQPFDMLKTRMQLKPMMYKNLIQSARKVYMEEGLMGFFDGISVRLIRKPLNSAISWTIYEEVVRWYDRKDQLMREKL</sequence>
<dbReference type="HAMAP" id="MF_03064">
    <property type="entry name" value="SLC25A38"/>
    <property type="match status" value="1"/>
</dbReference>
<dbReference type="PANTHER" id="PTHR46181">
    <property type="entry name" value="MITOCHONDRIAL GLYCINE TRANSPORTER"/>
    <property type="match status" value="1"/>
</dbReference>
<comment type="function">
    <text evidence="10">Mitochondrial glycine transporter that imports glycine into the mitochondrial matrix. Plays an important role in providing glycine for the first enzymatic step in heme biosynthesis, the condensation of glycine with succinyl-CoA to produce 5-aminolevulinate (ALA) in the miochondrial matrix.</text>
</comment>
<reference evidence="12" key="1">
    <citation type="submission" date="2020-12" db="EMBL/GenBank/DDBJ databases">
        <title>Metabolic potential, ecology and presence of endohyphal bacteria is reflected in genomic diversity of Mucoromycotina.</title>
        <authorList>
            <person name="Muszewska A."/>
            <person name="Okrasinska A."/>
            <person name="Steczkiewicz K."/>
            <person name="Drgas O."/>
            <person name="Orlowska M."/>
            <person name="Perlinska-Lenart U."/>
            <person name="Aleksandrzak-Piekarczyk T."/>
            <person name="Szatraj K."/>
            <person name="Zielenkiewicz U."/>
            <person name="Pilsyk S."/>
            <person name="Malc E."/>
            <person name="Mieczkowski P."/>
            <person name="Kruszewska J.S."/>
            <person name="Biernat P."/>
            <person name="Pawlowska J."/>
        </authorList>
    </citation>
    <scope>NUCLEOTIDE SEQUENCE</scope>
    <source>
        <strain evidence="12">WA0000017839</strain>
    </source>
</reference>
<evidence type="ECO:0000256" key="3">
    <source>
        <dbReference type="ARBA" id="ARBA00022692"/>
    </source>
</evidence>
<name>A0A8H7QP41_9FUNG</name>
<dbReference type="InterPro" id="IPR023395">
    <property type="entry name" value="MCP_dom_sf"/>
</dbReference>
<dbReference type="GO" id="GO:1904983">
    <property type="term" value="P:glycine import into mitochondrion"/>
    <property type="evidence" value="ECO:0007669"/>
    <property type="project" value="UniProtKB-UniRule"/>
</dbReference>
<dbReference type="PANTHER" id="PTHR46181:SF3">
    <property type="entry name" value="MITOCHONDRIAL GLYCINE TRANSPORTER"/>
    <property type="match status" value="1"/>
</dbReference>
<dbReference type="AlphaFoldDB" id="A0A8H7QP41"/>
<evidence type="ECO:0000256" key="10">
    <source>
        <dbReference type="HAMAP-Rule" id="MF_03064"/>
    </source>
</evidence>
<dbReference type="Gene3D" id="1.50.40.10">
    <property type="entry name" value="Mitochondrial carrier domain"/>
    <property type="match status" value="1"/>
</dbReference>
<feature type="repeat" description="Solcar" evidence="11">
    <location>
        <begin position="136"/>
        <end position="220"/>
    </location>
</feature>
<proteinExistence type="inferred from homology"/>
<dbReference type="EMBL" id="JAEPRD010000152">
    <property type="protein sequence ID" value="KAG2196202.1"/>
    <property type="molecule type" value="Genomic_DNA"/>
</dbReference>
<dbReference type="GO" id="GO:0005743">
    <property type="term" value="C:mitochondrial inner membrane"/>
    <property type="evidence" value="ECO:0007669"/>
    <property type="project" value="UniProtKB-SubCell"/>
</dbReference>
<keyword evidence="5 10" id="KW-0999">Mitochondrion inner membrane</keyword>
<accession>A0A8H7QP41</accession>
<dbReference type="SUPFAM" id="SSF103506">
    <property type="entry name" value="Mitochondrial carrier"/>
    <property type="match status" value="1"/>
</dbReference>
<evidence type="ECO:0000256" key="2">
    <source>
        <dbReference type="ARBA" id="ARBA00022448"/>
    </source>
</evidence>